<accession>I7M0Z9</accession>
<dbReference type="HOGENOM" id="CLU_1819595_0_0_1"/>
<keyword evidence="3" id="KW-1185">Reference proteome</keyword>
<feature type="transmembrane region" description="Helical" evidence="1">
    <location>
        <begin position="77"/>
        <end position="99"/>
    </location>
</feature>
<dbReference type="OMA" id="YLWPDQG"/>
<keyword evidence="1" id="KW-1133">Transmembrane helix</keyword>
<evidence type="ECO:0000313" key="2">
    <source>
        <dbReference type="EMBL" id="EAR93750.1"/>
    </source>
</evidence>
<keyword evidence="1 2" id="KW-0812">Transmembrane</keyword>
<feature type="transmembrane region" description="Helical" evidence="1">
    <location>
        <begin position="111"/>
        <end position="129"/>
    </location>
</feature>
<organism evidence="2 3">
    <name type="scientific">Tetrahymena thermophila (strain SB210)</name>
    <dbReference type="NCBI Taxonomy" id="312017"/>
    <lineage>
        <taxon>Eukaryota</taxon>
        <taxon>Sar</taxon>
        <taxon>Alveolata</taxon>
        <taxon>Ciliophora</taxon>
        <taxon>Intramacronucleata</taxon>
        <taxon>Oligohymenophorea</taxon>
        <taxon>Hymenostomatida</taxon>
        <taxon>Tetrahymenina</taxon>
        <taxon>Tetrahymenidae</taxon>
        <taxon>Tetrahymena</taxon>
    </lineage>
</organism>
<dbReference type="GeneID" id="7825098"/>
<dbReference type="InParanoid" id="I7M0Z9"/>
<gene>
    <name evidence="2" type="ORF">TTHERM_00399190</name>
</gene>
<protein>
    <submittedName>
        <fullName evidence="2">Transmembrane protein, putative</fullName>
    </submittedName>
</protein>
<name>I7M0Z9_TETTS</name>
<dbReference type="AlphaFoldDB" id="I7M0Z9"/>
<dbReference type="RefSeq" id="XP_001013995.1">
    <property type="nucleotide sequence ID" value="XM_001013995.3"/>
</dbReference>
<keyword evidence="1" id="KW-0472">Membrane</keyword>
<dbReference type="EMBL" id="GG662719">
    <property type="protein sequence ID" value="EAR93750.1"/>
    <property type="molecule type" value="Genomic_DNA"/>
</dbReference>
<dbReference type="KEGG" id="tet:TTHERM_00399190"/>
<sequence length="144" mass="16474">MINTLFIAKWVFRVGHVYPVAALTGKVFFDYLFGSDFNSSSAEKGVIIALGVILIVSGLINMILLRPKENFPTGAKFWKYMMMLKFFVTIFVLTPFLSSVTGISKKSLNTVQFYILTIFFVLSAFLRFYREHHAALRQKQLLSK</sequence>
<evidence type="ECO:0000256" key="1">
    <source>
        <dbReference type="SAM" id="Phobius"/>
    </source>
</evidence>
<evidence type="ECO:0000313" key="3">
    <source>
        <dbReference type="Proteomes" id="UP000009168"/>
    </source>
</evidence>
<reference evidence="3" key="1">
    <citation type="journal article" date="2006" name="PLoS Biol.">
        <title>Macronuclear genome sequence of the ciliate Tetrahymena thermophila, a model eukaryote.</title>
        <authorList>
            <person name="Eisen J.A."/>
            <person name="Coyne R.S."/>
            <person name="Wu M."/>
            <person name="Wu D."/>
            <person name="Thiagarajan M."/>
            <person name="Wortman J.R."/>
            <person name="Badger J.H."/>
            <person name="Ren Q."/>
            <person name="Amedeo P."/>
            <person name="Jones K.M."/>
            <person name="Tallon L.J."/>
            <person name="Delcher A.L."/>
            <person name="Salzberg S.L."/>
            <person name="Silva J.C."/>
            <person name="Haas B.J."/>
            <person name="Majoros W.H."/>
            <person name="Farzad M."/>
            <person name="Carlton J.M."/>
            <person name="Smith R.K. Jr."/>
            <person name="Garg J."/>
            <person name="Pearlman R.E."/>
            <person name="Karrer K.M."/>
            <person name="Sun L."/>
            <person name="Manning G."/>
            <person name="Elde N.C."/>
            <person name="Turkewitz A.P."/>
            <person name="Asai D.J."/>
            <person name="Wilkes D.E."/>
            <person name="Wang Y."/>
            <person name="Cai H."/>
            <person name="Collins K."/>
            <person name="Stewart B.A."/>
            <person name="Lee S.R."/>
            <person name="Wilamowska K."/>
            <person name="Weinberg Z."/>
            <person name="Ruzzo W.L."/>
            <person name="Wloga D."/>
            <person name="Gaertig J."/>
            <person name="Frankel J."/>
            <person name="Tsao C.-C."/>
            <person name="Gorovsky M.A."/>
            <person name="Keeling P.J."/>
            <person name="Waller R.F."/>
            <person name="Patron N.J."/>
            <person name="Cherry J.M."/>
            <person name="Stover N.A."/>
            <person name="Krieger C.J."/>
            <person name="del Toro C."/>
            <person name="Ryder H.F."/>
            <person name="Williamson S.C."/>
            <person name="Barbeau R.A."/>
            <person name="Hamilton E.P."/>
            <person name="Orias E."/>
        </authorList>
    </citation>
    <scope>NUCLEOTIDE SEQUENCE [LARGE SCALE GENOMIC DNA]</scope>
    <source>
        <strain evidence="3">SB210</strain>
    </source>
</reference>
<proteinExistence type="predicted"/>
<dbReference type="Proteomes" id="UP000009168">
    <property type="component" value="Unassembled WGS sequence"/>
</dbReference>
<feature type="transmembrane region" description="Helical" evidence="1">
    <location>
        <begin position="46"/>
        <end position="65"/>
    </location>
</feature>